<sequence length="193" mass="20940">AFPWFAELFGRLNSASRSGAAWWRARSRRRRRCPTRQTTSCRRCSGSASSGRCGRSGCCRPPRPSQSACWAPRTPGTRAWSRRRWARTPPPQCCLLHERDASAADRLARSSALRLTGRPPIVFQVADNSPTRSVALSAQSSALWRRTPGRCCTVAAGHPGRDAALRGSGSWRPAAEAASGGLLPSGDDLQGRL</sequence>
<evidence type="ECO:0000313" key="2">
    <source>
        <dbReference type="Proteomes" id="UP000095280"/>
    </source>
</evidence>
<accession>A0A1I8FN94</accession>
<proteinExistence type="predicted"/>
<keyword evidence="2" id="KW-1185">Reference proteome</keyword>
<evidence type="ECO:0000313" key="3">
    <source>
        <dbReference type="WBParaSite" id="maker-unitig_40789-snap-gene-0.2-mRNA-1"/>
    </source>
</evidence>
<feature type="region of interest" description="Disordered" evidence="1">
    <location>
        <begin position="165"/>
        <end position="193"/>
    </location>
</feature>
<protein>
    <submittedName>
        <fullName evidence="3">Transcriptional regulator, AraC family</fullName>
    </submittedName>
</protein>
<dbReference type="Proteomes" id="UP000095280">
    <property type="component" value="Unplaced"/>
</dbReference>
<dbReference type="WBParaSite" id="maker-unitig_40789-snap-gene-0.2-mRNA-1">
    <property type="protein sequence ID" value="maker-unitig_40789-snap-gene-0.2-mRNA-1"/>
    <property type="gene ID" value="maker-unitig_40789-snap-gene-0.2"/>
</dbReference>
<reference evidence="3" key="1">
    <citation type="submission" date="2016-11" db="UniProtKB">
        <authorList>
            <consortium name="WormBaseParasite"/>
        </authorList>
    </citation>
    <scope>IDENTIFICATION</scope>
</reference>
<organism evidence="2 3">
    <name type="scientific">Macrostomum lignano</name>
    <dbReference type="NCBI Taxonomy" id="282301"/>
    <lineage>
        <taxon>Eukaryota</taxon>
        <taxon>Metazoa</taxon>
        <taxon>Spiralia</taxon>
        <taxon>Lophotrochozoa</taxon>
        <taxon>Platyhelminthes</taxon>
        <taxon>Rhabditophora</taxon>
        <taxon>Macrostomorpha</taxon>
        <taxon>Macrostomida</taxon>
        <taxon>Macrostomidae</taxon>
        <taxon>Macrostomum</taxon>
    </lineage>
</organism>
<name>A0A1I8FN94_9PLAT</name>
<evidence type="ECO:0000256" key="1">
    <source>
        <dbReference type="SAM" id="MobiDB-lite"/>
    </source>
</evidence>
<dbReference type="AlphaFoldDB" id="A0A1I8FN94"/>